<dbReference type="PANTHER" id="PTHR46908:SF4">
    <property type="entry name" value="TUMOR NECROSIS FACTOR-INDUCIBLE GENE 6 PROTEIN"/>
    <property type="match status" value="1"/>
</dbReference>
<evidence type="ECO:0000256" key="4">
    <source>
        <dbReference type="ARBA" id="ARBA00064571"/>
    </source>
</evidence>
<evidence type="ECO:0000256" key="5">
    <source>
        <dbReference type="ARBA" id="ARBA00069597"/>
    </source>
</evidence>
<feature type="non-terminal residue" evidence="12">
    <location>
        <position position="1"/>
    </location>
</feature>
<dbReference type="PROSITE" id="PS01180">
    <property type="entry name" value="CUB"/>
    <property type="match status" value="1"/>
</dbReference>
<dbReference type="STRING" id="113540.ENSSFOP00015034072"/>
<dbReference type="GO" id="GO:0016787">
    <property type="term" value="F:hydrolase activity"/>
    <property type="evidence" value="ECO:0007669"/>
    <property type="project" value="UniProtKB-KW"/>
</dbReference>
<feature type="domain" description="Link" evidence="11">
    <location>
        <begin position="76"/>
        <end position="169"/>
    </location>
</feature>
<evidence type="ECO:0000259" key="10">
    <source>
        <dbReference type="PROSITE" id="PS01180"/>
    </source>
</evidence>
<dbReference type="Gene3D" id="3.10.100.10">
    <property type="entry name" value="Mannose-Binding Protein A, subunit A"/>
    <property type="match status" value="1"/>
</dbReference>
<keyword evidence="3 9" id="KW-1015">Disulfide bond</keyword>
<evidence type="ECO:0000256" key="2">
    <source>
        <dbReference type="ARBA" id="ARBA00022889"/>
    </source>
</evidence>
<accession>A0A0P7VA27</accession>
<dbReference type="Pfam" id="PF00431">
    <property type="entry name" value="CUB"/>
    <property type="match status" value="1"/>
</dbReference>
<protein>
    <recommendedName>
        <fullName evidence="5">Tumor necrosis factor-inducible gene 6 protein</fullName>
    </recommendedName>
    <alternativeName>
        <fullName evidence="7">TNF-stimulated gene 6 protein</fullName>
    </alternativeName>
    <alternativeName>
        <fullName evidence="6">Tumor necrosis factor alpha-induced protein 6</fullName>
    </alternativeName>
</protein>
<dbReference type="InterPro" id="IPR052129">
    <property type="entry name" value="Spermadhesin-Link_domain"/>
</dbReference>
<dbReference type="GO" id="GO:0050728">
    <property type="term" value="P:negative regulation of inflammatory response"/>
    <property type="evidence" value="ECO:0007669"/>
    <property type="project" value="TreeGrafter"/>
</dbReference>
<dbReference type="InterPro" id="IPR016186">
    <property type="entry name" value="C-type_lectin-like/link_sf"/>
</dbReference>
<gene>
    <name evidence="12" type="ORF">Z043_101460</name>
</gene>
<evidence type="ECO:0000256" key="7">
    <source>
        <dbReference type="ARBA" id="ARBA00081068"/>
    </source>
</evidence>
<dbReference type="GO" id="GO:0007155">
    <property type="term" value="P:cell adhesion"/>
    <property type="evidence" value="ECO:0007669"/>
    <property type="project" value="UniProtKB-KW"/>
</dbReference>
<dbReference type="FunFam" id="2.60.120.290:FF:000005">
    <property type="entry name" value="Procollagen C-endopeptidase enhancer 1"/>
    <property type="match status" value="1"/>
</dbReference>
<comment type="subunit">
    <text evidence="4">Interacts (via Link domain) with inter-alpha-inhibitor (I-alpha-I) component bikunin. Interacts with ITIH2/HC2; this interaction is required for transesterification of the HC to hyaluronan. Interacts (via Link and CUB domains) with ITIH1. Chondroitin sulfate may be required for the stability of the complex. Interacts (via Link domain) with various C-X-C and C-C chemokines including PF4, CXCL8, CXCL11, CXCL12, CCL2, CCL7, CCL19, CCL21, and CCL27; this interaction interferes with chemokine binding to glycosaminoglycans. Interacts (primarily via Link domain) with BMP2; this interaction is inhibited by hyaluronan. Interacts (via both Link and CUB domains) with TNFSF11. Interacts (via CUB domain) with FN1 (via type III repeats 9-14); this interaction enhances fibronectin fibril assembly. TNFAIP6 may act as a bridging molecule between FN1 and THBS1.</text>
</comment>
<dbReference type="SUPFAM" id="SSF49854">
    <property type="entry name" value="Spermadhesin, CUB domain"/>
    <property type="match status" value="1"/>
</dbReference>
<dbReference type="GO" id="GO:0005540">
    <property type="term" value="F:hyaluronic acid binding"/>
    <property type="evidence" value="ECO:0007669"/>
    <property type="project" value="InterPro"/>
</dbReference>
<evidence type="ECO:0000256" key="3">
    <source>
        <dbReference type="ARBA" id="ARBA00023157"/>
    </source>
</evidence>
<dbReference type="InterPro" id="IPR000859">
    <property type="entry name" value="CUB_dom"/>
</dbReference>
<proteinExistence type="predicted"/>
<comment type="caution">
    <text evidence="12">The sequence shown here is derived from an EMBL/GenBank/DDBJ whole genome shotgun (WGS) entry which is preliminary data.</text>
</comment>
<dbReference type="InterPro" id="IPR000538">
    <property type="entry name" value="Link_dom"/>
</dbReference>
<keyword evidence="1" id="KW-0378">Hydrolase</keyword>
<dbReference type="SUPFAM" id="SSF56436">
    <property type="entry name" value="C-type lectin-like"/>
    <property type="match status" value="1"/>
</dbReference>
<dbReference type="CDD" id="cd00041">
    <property type="entry name" value="CUB"/>
    <property type="match status" value="1"/>
</dbReference>
<evidence type="ECO:0000313" key="12">
    <source>
        <dbReference type="EMBL" id="KPP78995.1"/>
    </source>
</evidence>
<dbReference type="InterPro" id="IPR016187">
    <property type="entry name" value="CTDL_fold"/>
</dbReference>
<evidence type="ECO:0000256" key="1">
    <source>
        <dbReference type="ARBA" id="ARBA00022801"/>
    </source>
</evidence>
<dbReference type="PROSITE" id="PS50963">
    <property type="entry name" value="LINK_2"/>
    <property type="match status" value="1"/>
</dbReference>
<dbReference type="FunFam" id="3.10.100.10:FF:000001">
    <property type="entry name" value="Hyaluronan proteoglycan link protein 1"/>
    <property type="match status" value="1"/>
</dbReference>
<dbReference type="Proteomes" id="UP000034805">
    <property type="component" value="Unassembled WGS sequence"/>
</dbReference>
<organism evidence="12 13">
    <name type="scientific">Scleropages formosus</name>
    <name type="common">Asian bonytongue</name>
    <name type="synonym">Osteoglossum formosum</name>
    <dbReference type="NCBI Taxonomy" id="113540"/>
    <lineage>
        <taxon>Eukaryota</taxon>
        <taxon>Metazoa</taxon>
        <taxon>Chordata</taxon>
        <taxon>Craniata</taxon>
        <taxon>Vertebrata</taxon>
        <taxon>Euteleostomi</taxon>
        <taxon>Actinopterygii</taxon>
        <taxon>Neopterygii</taxon>
        <taxon>Teleostei</taxon>
        <taxon>Osteoglossocephala</taxon>
        <taxon>Osteoglossomorpha</taxon>
        <taxon>Osteoglossiformes</taxon>
        <taxon>Osteoglossidae</taxon>
        <taxon>Scleropages</taxon>
    </lineage>
</organism>
<feature type="disulfide bond" evidence="9">
    <location>
        <begin position="98"/>
        <end position="167"/>
    </location>
</feature>
<dbReference type="InterPro" id="IPR035914">
    <property type="entry name" value="Sperma_CUB_dom_sf"/>
</dbReference>
<dbReference type="PROSITE" id="PS01241">
    <property type="entry name" value="LINK_1"/>
    <property type="match status" value="1"/>
</dbReference>
<dbReference type="PRINTS" id="PR01265">
    <property type="entry name" value="LINKMODULE"/>
</dbReference>
<keyword evidence="2" id="KW-0130">Cell adhesion</keyword>
<evidence type="ECO:0000256" key="9">
    <source>
        <dbReference type="PROSITE-ProRule" id="PRU00323"/>
    </source>
</evidence>
<dbReference type="PANTHER" id="PTHR46908">
    <property type="entry name" value="CUBILIN-LIKE PROTEIN"/>
    <property type="match status" value="1"/>
</dbReference>
<dbReference type="SMART" id="SM00042">
    <property type="entry name" value="CUB"/>
    <property type="match status" value="1"/>
</dbReference>
<dbReference type="AlphaFoldDB" id="A0A0P7VA27"/>
<dbReference type="Pfam" id="PF00193">
    <property type="entry name" value="Xlink"/>
    <property type="match status" value="1"/>
</dbReference>
<sequence length="293" mass="33060">RVQPRYKSAKARREREDVGQIAAGLRTEVGTHGEAGGMRTLLVTCALFLLLLEEIRPWGFKDGVLRNSIWLEQAAGVYHRESRKGRYQLTFKDAKAVCKFEGGKLATIAQLEAAQKIGLHVCSAGWFDKGRVGYPIVKPGPHCGYGKVGVIDYGFRLNKSERWDTYCYNPAAKECGGIFTDQGRVIRSPGFPEPYEHEQICYWHIRVRYGQRIRLSFLSFDLEEDPGCLADYLEIYDSYDDIGGFTGRFCGTELPEDFTSTGNVMTLKFLSDSSVTASGFRLQYTAFYPLDYS</sequence>
<feature type="domain" description="CUB" evidence="10">
    <location>
        <begin position="175"/>
        <end position="287"/>
    </location>
</feature>
<dbReference type="SMART" id="SM00445">
    <property type="entry name" value="LINK"/>
    <property type="match status" value="1"/>
</dbReference>
<evidence type="ECO:0000313" key="13">
    <source>
        <dbReference type="Proteomes" id="UP000034805"/>
    </source>
</evidence>
<reference evidence="12 13" key="1">
    <citation type="submission" date="2015-08" db="EMBL/GenBank/DDBJ databases">
        <title>The genome of the Asian arowana (Scleropages formosus).</title>
        <authorList>
            <person name="Tan M.H."/>
            <person name="Gan H.M."/>
            <person name="Croft L.J."/>
            <person name="Austin C.M."/>
        </authorList>
    </citation>
    <scope>NUCLEOTIDE SEQUENCE [LARGE SCALE GENOMIC DNA]</scope>
    <source>
        <strain evidence="12">Aro1</strain>
    </source>
</reference>
<evidence type="ECO:0000256" key="6">
    <source>
        <dbReference type="ARBA" id="ARBA00077610"/>
    </source>
</evidence>
<comment type="caution">
    <text evidence="8">Lacks conserved residue(s) required for the propagation of feature annotation.</text>
</comment>
<dbReference type="GO" id="GO:0005615">
    <property type="term" value="C:extracellular space"/>
    <property type="evidence" value="ECO:0007669"/>
    <property type="project" value="TreeGrafter"/>
</dbReference>
<feature type="disulfide bond" evidence="9">
    <location>
        <begin position="122"/>
        <end position="143"/>
    </location>
</feature>
<evidence type="ECO:0000256" key="8">
    <source>
        <dbReference type="PROSITE-ProRule" id="PRU00059"/>
    </source>
</evidence>
<evidence type="ECO:0000259" key="11">
    <source>
        <dbReference type="PROSITE" id="PS50963"/>
    </source>
</evidence>
<dbReference type="EMBL" id="JARO02000315">
    <property type="protein sequence ID" value="KPP78995.1"/>
    <property type="molecule type" value="Genomic_DNA"/>
</dbReference>
<dbReference type="Gene3D" id="2.60.120.290">
    <property type="entry name" value="Spermadhesin, CUB domain"/>
    <property type="match status" value="1"/>
</dbReference>
<name>A0A0P7VA27_SCLFO</name>